<dbReference type="CDD" id="cd15904">
    <property type="entry name" value="TSPO_MBR"/>
    <property type="match status" value="1"/>
</dbReference>
<sequence>MMEGRGVVTFKPPGRLRNRINGNYKGVDSVRQPVLRLAGLVFWVGICFLVAWAGALVSPGTAPSDWYDALNKPAWNPPGWVFGPVWTALYIMMGVAAWVIWDRFGFLAAKAALAAFFIQLVLNGLWSRIFFSTQEPGWAFFEILLLLAAIVITTILFFKKITMAGWLMVPYMLWVGYASILNGAIWMMN</sequence>
<feature type="transmembrane region" description="Helical" evidence="6">
    <location>
        <begin position="138"/>
        <end position="158"/>
    </location>
</feature>
<comment type="caution">
    <text evidence="7">The sequence shown here is derived from an EMBL/GenBank/DDBJ whole genome shotgun (WGS) entry which is preliminary data.</text>
</comment>
<feature type="transmembrane region" description="Helical" evidence="6">
    <location>
        <begin position="78"/>
        <end position="100"/>
    </location>
</feature>
<feature type="transmembrane region" description="Helical" evidence="6">
    <location>
        <begin position="34"/>
        <end position="58"/>
    </location>
</feature>
<evidence type="ECO:0000256" key="3">
    <source>
        <dbReference type="ARBA" id="ARBA00022692"/>
    </source>
</evidence>
<evidence type="ECO:0000256" key="5">
    <source>
        <dbReference type="ARBA" id="ARBA00023136"/>
    </source>
</evidence>
<dbReference type="Pfam" id="PF03073">
    <property type="entry name" value="TspO_MBR"/>
    <property type="match status" value="1"/>
</dbReference>
<evidence type="ECO:0000256" key="2">
    <source>
        <dbReference type="ARBA" id="ARBA00007524"/>
    </source>
</evidence>
<comment type="subcellular location">
    <subcellularLocation>
        <location evidence="1">Membrane</location>
        <topology evidence="1">Multi-pass membrane protein</topology>
    </subcellularLocation>
</comment>
<dbReference type="FunFam" id="1.20.1260.100:FF:000001">
    <property type="entry name" value="translocator protein 2"/>
    <property type="match status" value="1"/>
</dbReference>
<keyword evidence="8" id="KW-1185">Reference proteome</keyword>
<dbReference type="PANTHER" id="PTHR10057">
    <property type="entry name" value="PERIPHERAL-TYPE BENZODIAZEPINE RECEPTOR"/>
    <property type="match status" value="1"/>
</dbReference>
<keyword evidence="3 6" id="KW-0812">Transmembrane</keyword>
<protein>
    <submittedName>
        <fullName evidence="7">Tryptophan-rich sensory protein</fullName>
    </submittedName>
</protein>
<dbReference type="InterPro" id="IPR004307">
    <property type="entry name" value="TspO_MBR"/>
</dbReference>
<dbReference type="GO" id="GO:0016020">
    <property type="term" value="C:membrane"/>
    <property type="evidence" value="ECO:0007669"/>
    <property type="project" value="UniProtKB-SubCell"/>
</dbReference>
<evidence type="ECO:0000256" key="6">
    <source>
        <dbReference type="SAM" id="Phobius"/>
    </source>
</evidence>
<keyword evidence="5 6" id="KW-0472">Membrane</keyword>
<evidence type="ECO:0000256" key="4">
    <source>
        <dbReference type="ARBA" id="ARBA00022989"/>
    </source>
</evidence>
<dbReference type="AlphaFoldDB" id="A0A7W0HLV1"/>
<proteinExistence type="inferred from homology"/>
<evidence type="ECO:0000313" key="7">
    <source>
        <dbReference type="EMBL" id="MBA2882707.1"/>
    </source>
</evidence>
<accession>A0A7W0HLV1</accession>
<dbReference type="PANTHER" id="PTHR10057:SF0">
    <property type="entry name" value="TRANSLOCATOR PROTEIN"/>
    <property type="match status" value="1"/>
</dbReference>
<dbReference type="EMBL" id="JACDUS010000011">
    <property type="protein sequence ID" value="MBA2882707.1"/>
    <property type="molecule type" value="Genomic_DNA"/>
</dbReference>
<feature type="transmembrane region" description="Helical" evidence="6">
    <location>
        <begin position="165"/>
        <end position="188"/>
    </location>
</feature>
<feature type="transmembrane region" description="Helical" evidence="6">
    <location>
        <begin position="107"/>
        <end position="126"/>
    </location>
</feature>
<organism evidence="7 8">
    <name type="scientific">Desulfosalsimonas propionicica</name>
    <dbReference type="NCBI Taxonomy" id="332175"/>
    <lineage>
        <taxon>Bacteria</taxon>
        <taxon>Pseudomonadati</taxon>
        <taxon>Thermodesulfobacteriota</taxon>
        <taxon>Desulfobacteria</taxon>
        <taxon>Desulfobacterales</taxon>
        <taxon>Desulfosalsimonadaceae</taxon>
        <taxon>Desulfosalsimonas</taxon>
    </lineage>
</organism>
<name>A0A7W0HLV1_9BACT</name>
<comment type="similarity">
    <text evidence="2">Belongs to the TspO/BZRP family.</text>
</comment>
<evidence type="ECO:0000313" key="8">
    <source>
        <dbReference type="Proteomes" id="UP000525298"/>
    </source>
</evidence>
<dbReference type="Gene3D" id="1.20.1260.100">
    <property type="entry name" value="TspO/MBR protein"/>
    <property type="match status" value="1"/>
</dbReference>
<dbReference type="GO" id="GO:0033013">
    <property type="term" value="P:tetrapyrrole metabolic process"/>
    <property type="evidence" value="ECO:0007669"/>
    <property type="project" value="UniProtKB-ARBA"/>
</dbReference>
<dbReference type="InterPro" id="IPR038330">
    <property type="entry name" value="TspO/MBR-related_sf"/>
</dbReference>
<reference evidence="7 8" key="1">
    <citation type="submission" date="2020-07" db="EMBL/GenBank/DDBJ databases">
        <title>Genomic Encyclopedia of Type Strains, Phase IV (KMG-IV): sequencing the most valuable type-strain genomes for metagenomic binning, comparative biology and taxonomic classification.</title>
        <authorList>
            <person name="Goeker M."/>
        </authorList>
    </citation>
    <scope>NUCLEOTIDE SEQUENCE [LARGE SCALE GENOMIC DNA]</scope>
    <source>
        <strain evidence="7 8">DSM 17721</strain>
    </source>
</reference>
<keyword evidence="4 6" id="KW-1133">Transmembrane helix</keyword>
<dbReference type="Proteomes" id="UP000525298">
    <property type="component" value="Unassembled WGS sequence"/>
</dbReference>
<gene>
    <name evidence="7" type="ORF">HNR65_003061</name>
</gene>
<evidence type="ECO:0000256" key="1">
    <source>
        <dbReference type="ARBA" id="ARBA00004141"/>
    </source>
</evidence>